<dbReference type="AlphaFoldDB" id="A0A0F4M055"/>
<sequence length="313" mass="33895">MKKSLRILIISCIALLIGGTQTTMAQADDWQTPVMTLGASLTNSQRQGTIDVLSSKINNRNFQQVAVNGNTLVQYLNPAGADFTSNSGVWSSALIEKTGRGSGINVEILKYNGRNNITTITANQYRNAALTAGISDANIYVTSATPIDGSGALAGVYAAFAQNGEQLNQSQVTAAQDEMGTLSKINNQNQGQNGYSDAQLNNAVAQAKRQMAQIGPNITVNQITNIVNNTINDNHLQNVITNNQKQQIINLMIKIRDSGALKDNNFKQQASKVSSIIKDNAHAIFNKVNTPENQNLLQQIWQNIVNFVSGFFH</sequence>
<comment type="caution">
    <text evidence="2">The sequence shown here is derived from an EMBL/GenBank/DDBJ whole genome shotgun (WGS) entry which is preliminary data.</text>
</comment>
<gene>
    <name evidence="2" type="ORF">JG30_01300</name>
</gene>
<dbReference type="InterPro" id="IPR009343">
    <property type="entry name" value="DUF1002"/>
</dbReference>
<dbReference type="PATRIC" id="fig|1218492.5.peg.243"/>
<proteinExistence type="predicted"/>
<evidence type="ECO:0000313" key="3">
    <source>
        <dbReference type="Proteomes" id="UP000033558"/>
    </source>
</evidence>
<reference evidence="2 3" key="1">
    <citation type="submission" date="2015-01" db="EMBL/GenBank/DDBJ databases">
        <title>Comparative genomics of the lactic acid bacteria isolated from the honey bee gut.</title>
        <authorList>
            <person name="Ellegaard K.M."/>
            <person name="Tamarit D."/>
            <person name="Javelind E."/>
            <person name="Olofsson T."/>
            <person name="Andersson S.G."/>
            <person name="Vasquez A."/>
        </authorList>
    </citation>
    <scope>NUCLEOTIDE SEQUENCE [LARGE SCALE GENOMIC DNA]</scope>
    <source>
        <strain evidence="2 3">Bin4</strain>
    </source>
</reference>
<dbReference type="Proteomes" id="UP000033558">
    <property type="component" value="Unassembled WGS sequence"/>
</dbReference>
<dbReference type="OrthoDB" id="9810153at2"/>
<dbReference type="EMBL" id="JXJQ01000002">
    <property type="protein sequence ID" value="KJY63221.1"/>
    <property type="molecule type" value="Genomic_DNA"/>
</dbReference>
<dbReference type="STRING" id="1218492.JG30_01300"/>
<name>A0A0F4M055_9LACO</name>
<accession>A0A0F4M055</accession>
<dbReference type="HOGENOM" id="CLU_050671_1_0_9"/>
<feature type="chain" id="PRO_5002472813" evidence="1">
    <location>
        <begin position="28"/>
        <end position="313"/>
    </location>
</feature>
<dbReference type="RefSeq" id="WP_046315292.1">
    <property type="nucleotide sequence ID" value="NZ_JAMBJK010000011.1"/>
</dbReference>
<evidence type="ECO:0000313" key="2">
    <source>
        <dbReference type="EMBL" id="KJY63221.1"/>
    </source>
</evidence>
<keyword evidence="3" id="KW-1185">Reference proteome</keyword>
<protein>
    <submittedName>
        <fullName evidence="2">Extracellular protein</fullName>
    </submittedName>
</protein>
<evidence type="ECO:0000256" key="1">
    <source>
        <dbReference type="SAM" id="SignalP"/>
    </source>
</evidence>
<feature type="signal peptide" evidence="1">
    <location>
        <begin position="1"/>
        <end position="27"/>
    </location>
</feature>
<keyword evidence="1" id="KW-0732">Signal</keyword>
<dbReference type="Pfam" id="PF06207">
    <property type="entry name" value="DUF1002"/>
    <property type="match status" value="1"/>
</dbReference>
<organism evidence="2 3">
    <name type="scientific">Bombilactobacillus mellifer</name>
    <dbReference type="NCBI Taxonomy" id="1218492"/>
    <lineage>
        <taxon>Bacteria</taxon>
        <taxon>Bacillati</taxon>
        <taxon>Bacillota</taxon>
        <taxon>Bacilli</taxon>
        <taxon>Lactobacillales</taxon>
        <taxon>Lactobacillaceae</taxon>
        <taxon>Bombilactobacillus</taxon>
    </lineage>
</organism>